<name>A0A1I2AX24_9BACL</name>
<evidence type="ECO:0000256" key="1">
    <source>
        <dbReference type="ARBA" id="ARBA00004651"/>
    </source>
</evidence>
<keyword evidence="10" id="KW-0902">Two-component regulatory system</keyword>
<keyword evidence="3" id="KW-0597">Phosphoprotein</keyword>
<evidence type="ECO:0000256" key="10">
    <source>
        <dbReference type="ARBA" id="ARBA00023012"/>
    </source>
</evidence>
<dbReference type="RefSeq" id="WP_091187011.1">
    <property type="nucleotide sequence ID" value="NZ_FOMT01000003.1"/>
</dbReference>
<dbReference type="InterPro" id="IPR036890">
    <property type="entry name" value="HATPase_C_sf"/>
</dbReference>
<dbReference type="Gene3D" id="6.10.340.10">
    <property type="match status" value="1"/>
</dbReference>
<gene>
    <name evidence="14" type="ORF">SAMN05216378_3276</name>
</gene>
<evidence type="ECO:0000256" key="12">
    <source>
        <dbReference type="SAM" id="Phobius"/>
    </source>
</evidence>
<evidence type="ECO:0000256" key="8">
    <source>
        <dbReference type="ARBA" id="ARBA00022840"/>
    </source>
</evidence>
<dbReference type="GO" id="GO:0005886">
    <property type="term" value="C:plasma membrane"/>
    <property type="evidence" value="ECO:0007669"/>
    <property type="project" value="UniProtKB-SubCell"/>
</dbReference>
<accession>A0A1I2AX24</accession>
<dbReference type="CDD" id="cd06225">
    <property type="entry name" value="HAMP"/>
    <property type="match status" value="1"/>
</dbReference>
<keyword evidence="9 12" id="KW-1133">Transmembrane helix</keyword>
<feature type="domain" description="HAMP" evidence="13">
    <location>
        <begin position="329"/>
        <end position="381"/>
    </location>
</feature>
<keyword evidence="2" id="KW-1003">Cell membrane</keyword>
<dbReference type="InterPro" id="IPR003660">
    <property type="entry name" value="HAMP_dom"/>
</dbReference>
<proteinExistence type="predicted"/>
<keyword evidence="8" id="KW-0067">ATP-binding</keyword>
<evidence type="ECO:0000256" key="5">
    <source>
        <dbReference type="ARBA" id="ARBA00022692"/>
    </source>
</evidence>
<dbReference type="AlphaFoldDB" id="A0A1I2AX24"/>
<dbReference type="PROSITE" id="PS50885">
    <property type="entry name" value="HAMP"/>
    <property type="match status" value="1"/>
</dbReference>
<sequence>MTFRKRLLLSYVTLIALPLLVLSSLFYRTSLNVVTEQAQKNVFDVVMKNNDVIDTKLGIADQNSRALFVDKDLYQIFNDLNSANEEELLAADRQISAILSKYYSLNEDVYSAQLWTSYYSFGSSVQMPLGDPVQSDVYKEAVRAGGKMVWYPTYDFIRMFDQPWLQDGNIDFRYLFSATRLLNFSHMEDSSLVKLKPDVERPVLTISFKSTVMDKLFEKSIPAGSSYMVLDPDNIVVASSDKTMLTKPFTEDWVDPFREKNNGTARIKINGNNQIVSFARSEITGWMSIVVTPESALVSSLVPIIRTSTLVTAIALSVVALLFAYFILSRITGPIKKLMSAMRLVGEGDFGTHVEVRSQDEFGLLSQRFNRMNDRIAMLVKENYEIKLKEKEAEIQALNMQMNPHFLYNTLNIMNWTAIENNQAELSKMLVCLSNMLHYTSRKDWGAVHLTEELEWMRNYFFIMSARFEGKFTVAYEIEPALYENKVPRLLFQPFVENAILHGFSGMDEGGIITIRGWFEDDSRYFEIRDNGRGISKEGIDAILYKESASVGIKNTISRIRMAYGDEYGIHIHSSPGKGTSIVIHLPNKTQ</sequence>
<dbReference type="Pfam" id="PF02518">
    <property type="entry name" value="HATPase_c"/>
    <property type="match status" value="1"/>
</dbReference>
<evidence type="ECO:0000256" key="11">
    <source>
        <dbReference type="ARBA" id="ARBA00023136"/>
    </source>
</evidence>
<dbReference type="SUPFAM" id="SSF158472">
    <property type="entry name" value="HAMP domain-like"/>
    <property type="match status" value="1"/>
</dbReference>
<dbReference type="EMBL" id="FOMT01000003">
    <property type="protein sequence ID" value="SFE48376.1"/>
    <property type="molecule type" value="Genomic_DNA"/>
</dbReference>
<keyword evidence="6" id="KW-0547">Nucleotide-binding</keyword>
<dbReference type="GO" id="GO:0005524">
    <property type="term" value="F:ATP binding"/>
    <property type="evidence" value="ECO:0007669"/>
    <property type="project" value="UniProtKB-KW"/>
</dbReference>
<evidence type="ECO:0000313" key="15">
    <source>
        <dbReference type="Proteomes" id="UP000198855"/>
    </source>
</evidence>
<dbReference type="SUPFAM" id="SSF55874">
    <property type="entry name" value="ATPase domain of HSP90 chaperone/DNA topoisomerase II/histidine kinase"/>
    <property type="match status" value="1"/>
</dbReference>
<feature type="transmembrane region" description="Helical" evidence="12">
    <location>
        <begin position="310"/>
        <end position="328"/>
    </location>
</feature>
<evidence type="ECO:0000256" key="7">
    <source>
        <dbReference type="ARBA" id="ARBA00022777"/>
    </source>
</evidence>
<keyword evidence="7 14" id="KW-0418">Kinase</keyword>
<evidence type="ECO:0000256" key="2">
    <source>
        <dbReference type="ARBA" id="ARBA00022475"/>
    </source>
</evidence>
<reference evidence="15" key="1">
    <citation type="submission" date="2016-10" db="EMBL/GenBank/DDBJ databases">
        <authorList>
            <person name="Varghese N."/>
            <person name="Submissions S."/>
        </authorList>
    </citation>
    <scope>NUCLEOTIDE SEQUENCE [LARGE SCALE GENOMIC DNA]</scope>
    <source>
        <strain evidence="15">CGMCC 1.10784</strain>
    </source>
</reference>
<evidence type="ECO:0000256" key="9">
    <source>
        <dbReference type="ARBA" id="ARBA00022989"/>
    </source>
</evidence>
<dbReference type="GO" id="GO:0000155">
    <property type="term" value="F:phosphorelay sensor kinase activity"/>
    <property type="evidence" value="ECO:0007669"/>
    <property type="project" value="InterPro"/>
</dbReference>
<dbReference type="Gene3D" id="3.30.450.20">
    <property type="entry name" value="PAS domain"/>
    <property type="match status" value="1"/>
</dbReference>
<dbReference type="PANTHER" id="PTHR34220">
    <property type="entry name" value="SENSOR HISTIDINE KINASE YPDA"/>
    <property type="match status" value="1"/>
</dbReference>
<dbReference type="Pfam" id="PF06580">
    <property type="entry name" value="His_kinase"/>
    <property type="match status" value="1"/>
</dbReference>
<keyword evidence="11 12" id="KW-0472">Membrane</keyword>
<evidence type="ECO:0000313" key="14">
    <source>
        <dbReference type="EMBL" id="SFE48376.1"/>
    </source>
</evidence>
<dbReference type="PANTHER" id="PTHR34220:SF11">
    <property type="entry name" value="SENSOR PROTEIN KINASE HPTS"/>
    <property type="match status" value="1"/>
</dbReference>
<evidence type="ECO:0000256" key="3">
    <source>
        <dbReference type="ARBA" id="ARBA00022553"/>
    </source>
</evidence>
<dbReference type="SMART" id="SM00304">
    <property type="entry name" value="HAMP"/>
    <property type="match status" value="1"/>
</dbReference>
<dbReference type="SMART" id="SM00387">
    <property type="entry name" value="HATPase_c"/>
    <property type="match status" value="1"/>
</dbReference>
<keyword evidence="5 12" id="KW-0812">Transmembrane</keyword>
<comment type="subcellular location">
    <subcellularLocation>
        <location evidence="1">Cell membrane</location>
        <topology evidence="1">Multi-pass membrane protein</topology>
    </subcellularLocation>
</comment>
<dbReference type="InterPro" id="IPR010559">
    <property type="entry name" value="Sig_transdc_His_kin_internal"/>
</dbReference>
<dbReference type="STRING" id="1045775.SAMN05216378_3276"/>
<organism evidence="14 15">
    <name type="scientific">Paenibacillus catalpae</name>
    <dbReference type="NCBI Taxonomy" id="1045775"/>
    <lineage>
        <taxon>Bacteria</taxon>
        <taxon>Bacillati</taxon>
        <taxon>Bacillota</taxon>
        <taxon>Bacilli</taxon>
        <taxon>Bacillales</taxon>
        <taxon>Paenibacillaceae</taxon>
        <taxon>Paenibacillus</taxon>
    </lineage>
</organism>
<evidence type="ECO:0000259" key="13">
    <source>
        <dbReference type="PROSITE" id="PS50885"/>
    </source>
</evidence>
<protein>
    <submittedName>
        <fullName evidence="14">Two-component system, sensor histidine kinase YesM</fullName>
    </submittedName>
</protein>
<evidence type="ECO:0000256" key="6">
    <source>
        <dbReference type="ARBA" id="ARBA00022741"/>
    </source>
</evidence>
<keyword evidence="15" id="KW-1185">Reference proteome</keyword>
<dbReference type="Gene3D" id="3.30.565.10">
    <property type="entry name" value="Histidine kinase-like ATPase, C-terminal domain"/>
    <property type="match status" value="1"/>
</dbReference>
<evidence type="ECO:0000256" key="4">
    <source>
        <dbReference type="ARBA" id="ARBA00022679"/>
    </source>
</evidence>
<dbReference type="InterPro" id="IPR050640">
    <property type="entry name" value="Bact_2-comp_sensor_kinase"/>
</dbReference>
<dbReference type="OrthoDB" id="9776552at2"/>
<dbReference type="Pfam" id="PF00672">
    <property type="entry name" value="HAMP"/>
    <property type="match status" value="1"/>
</dbReference>
<dbReference type="Proteomes" id="UP000198855">
    <property type="component" value="Unassembled WGS sequence"/>
</dbReference>
<keyword evidence="4" id="KW-0808">Transferase</keyword>
<dbReference type="InterPro" id="IPR003594">
    <property type="entry name" value="HATPase_dom"/>
</dbReference>